<dbReference type="GO" id="GO:0005886">
    <property type="term" value="C:plasma membrane"/>
    <property type="evidence" value="ECO:0007669"/>
    <property type="project" value="TreeGrafter"/>
</dbReference>
<dbReference type="InterPro" id="IPR036259">
    <property type="entry name" value="MFS_trans_sf"/>
</dbReference>
<feature type="transmembrane region" description="Helical" evidence="3">
    <location>
        <begin position="292"/>
        <end position="316"/>
    </location>
</feature>
<keyword evidence="3" id="KW-0812">Transmembrane</keyword>
<accession>A0A7X0H857</accession>
<gene>
    <name evidence="4" type="ORF">HNQ40_002628</name>
</gene>
<dbReference type="GO" id="GO:0015293">
    <property type="term" value="F:symporter activity"/>
    <property type="evidence" value="ECO:0007669"/>
    <property type="project" value="InterPro"/>
</dbReference>
<proteinExistence type="inferred from homology"/>
<feature type="transmembrane region" description="Helical" evidence="3">
    <location>
        <begin position="141"/>
        <end position="165"/>
    </location>
</feature>
<feature type="transmembrane region" description="Helical" evidence="3">
    <location>
        <begin position="113"/>
        <end position="135"/>
    </location>
</feature>
<dbReference type="SUPFAM" id="SSF103473">
    <property type="entry name" value="MFS general substrate transporter"/>
    <property type="match status" value="1"/>
</dbReference>
<feature type="transmembrane region" description="Helical" evidence="3">
    <location>
        <begin position="185"/>
        <end position="209"/>
    </location>
</feature>
<feature type="transmembrane region" description="Helical" evidence="3">
    <location>
        <begin position="363"/>
        <end position="382"/>
    </location>
</feature>
<evidence type="ECO:0000313" key="5">
    <source>
        <dbReference type="Proteomes" id="UP000541810"/>
    </source>
</evidence>
<reference evidence="4 5" key="1">
    <citation type="submission" date="2020-08" db="EMBL/GenBank/DDBJ databases">
        <title>Genomic Encyclopedia of Type Strains, Phase IV (KMG-IV): sequencing the most valuable type-strain genomes for metagenomic binning, comparative biology and taxonomic classification.</title>
        <authorList>
            <person name="Goeker M."/>
        </authorList>
    </citation>
    <scope>NUCLEOTIDE SEQUENCE [LARGE SCALE GENOMIC DNA]</scope>
    <source>
        <strain evidence="4 5">DSM 103725</strain>
    </source>
</reference>
<name>A0A7X0H857_9BACT</name>
<dbReference type="AlphaFoldDB" id="A0A7X0H857"/>
<organism evidence="4 5">
    <name type="scientific">Algisphaera agarilytica</name>
    <dbReference type="NCBI Taxonomy" id="1385975"/>
    <lineage>
        <taxon>Bacteria</taxon>
        <taxon>Pseudomonadati</taxon>
        <taxon>Planctomycetota</taxon>
        <taxon>Phycisphaerae</taxon>
        <taxon>Phycisphaerales</taxon>
        <taxon>Phycisphaeraceae</taxon>
        <taxon>Algisphaera</taxon>
    </lineage>
</organism>
<keyword evidence="5" id="KW-1185">Reference proteome</keyword>
<dbReference type="GO" id="GO:0008643">
    <property type="term" value="P:carbohydrate transport"/>
    <property type="evidence" value="ECO:0007669"/>
    <property type="project" value="InterPro"/>
</dbReference>
<feature type="transmembrane region" description="Helical" evidence="3">
    <location>
        <begin position="388"/>
        <end position="409"/>
    </location>
</feature>
<feature type="transmembrane region" description="Helical" evidence="3">
    <location>
        <begin position="478"/>
        <end position="500"/>
    </location>
</feature>
<dbReference type="EMBL" id="JACHGY010000001">
    <property type="protein sequence ID" value="MBB6430822.1"/>
    <property type="molecule type" value="Genomic_DNA"/>
</dbReference>
<evidence type="ECO:0000256" key="1">
    <source>
        <dbReference type="ARBA" id="ARBA00009617"/>
    </source>
</evidence>
<feature type="compositionally biased region" description="Polar residues" evidence="2">
    <location>
        <begin position="12"/>
        <end position="29"/>
    </location>
</feature>
<comment type="similarity">
    <text evidence="1">Belongs to the sodium:galactoside symporter (TC 2.A.2) family.</text>
</comment>
<feature type="transmembrane region" description="Helical" evidence="3">
    <location>
        <begin position="328"/>
        <end position="351"/>
    </location>
</feature>
<dbReference type="Gene3D" id="1.20.1250.20">
    <property type="entry name" value="MFS general substrate transporter like domains"/>
    <property type="match status" value="1"/>
</dbReference>
<protein>
    <submittedName>
        <fullName evidence="4">GPH family glycoside/pentoside/hexuronide:cation symporter</fullName>
    </submittedName>
</protein>
<feature type="transmembrane region" description="Helical" evidence="3">
    <location>
        <begin position="241"/>
        <end position="263"/>
    </location>
</feature>
<evidence type="ECO:0000256" key="3">
    <source>
        <dbReference type="SAM" id="Phobius"/>
    </source>
</evidence>
<dbReference type="Proteomes" id="UP000541810">
    <property type="component" value="Unassembled WGS sequence"/>
</dbReference>
<feature type="compositionally biased region" description="Basic and acidic residues" evidence="2">
    <location>
        <begin position="1"/>
        <end position="10"/>
    </location>
</feature>
<dbReference type="InterPro" id="IPR039672">
    <property type="entry name" value="MFS_2"/>
</dbReference>
<comment type="caution">
    <text evidence="4">The sequence shown here is derived from an EMBL/GenBank/DDBJ whole genome shotgun (WGS) entry which is preliminary data.</text>
</comment>
<keyword evidence="3" id="KW-1133">Transmembrane helix</keyword>
<dbReference type="PANTHER" id="PTHR11328">
    <property type="entry name" value="MAJOR FACILITATOR SUPERFAMILY DOMAIN-CONTAINING PROTEIN"/>
    <property type="match status" value="1"/>
</dbReference>
<feature type="transmembrane region" description="Helical" evidence="3">
    <location>
        <begin position="430"/>
        <end position="458"/>
    </location>
</feature>
<dbReference type="PANTHER" id="PTHR11328:SF24">
    <property type="entry name" value="MAJOR FACILITATOR SUPERFAMILY (MFS) PROFILE DOMAIN-CONTAINING PROTEIN"/>
    <property type="match status" value="1"/>
</dbReference>
<keyword evidence="3" id="KW-0472">Membrane</keyword>
<dbReference type="Pfam" id="PF13347">
    <property type="entry name" value="MFS_2"/>
    <property type="match status" value="1"/>
</dbReference>
<evidence type="ECO:0000256" key="2">
    <source>
        <dbReference type="SAM" id="MobiDB-lite"/>
    </source>
</evidence>
<evidence type="ECO:0000313" key="4">
    <source>
        <dbReference type="EMBL" id="MBB6430822.1"/>
    </source>
</evidence>
<sequence>MTDQPLHEQDDSPATTAPSVGQDSGSESHQVAEKDRIPIGEKSAYAMGVVSDHFAQFGIQQFLLPFFNVVMGLSPAKVSLAMGFARLWDAINDPAVGSISDHWKSRYGRRRPFIFVGAILTGIVFPLIWLVPGGWSEGQMFAWLTVALIIYYTSYSLLSVPYESLGMELTQDYVEKTKLFTFRTYLMRIFDMGIWAMLPLATWIAALLADQQMALDAVQLAGEALEKQKEKLTEENLARTIPWVAVGAGVMIMISGVLPAFFCKERFAEVAQKQKGENPFKTVWSLLRNPPFMIVMGSIALYLLGLSSNAVLGFYVNTYYIEGGDVKSGAFLGLYHSLVGLIFGILGAFIIEILSKRIDKKPLIMGCVVVLFLSAASWWITYLPGRPYLTLVSRPFLTLAETGYWVLILSMRADVADWDELKNGRRREGMIAALGNWMIKLSITLATVIGGVMLQYFVGFDADLGGDQSPETLSLLRGTYIFTQMGTMVIVFFVLALYPLSRAKMAKVREELDARHAALEAEGGAEDEPGTA</sequence>
<dbReference type="RefSeq" id="WP_184678316.1">
    <property type="nucleotide sequence ID" value="NZ_JACHGY010000001.1"/>
</dbReference>
<feature type="region of interest" description="Disordered" evidence="2">
    <location>
        <begin position="1"/>
        <end position="33"/>
    </location>
</feature>